<dbReference type="InterPro" id="IPR029058">
    <property type="entry name" value="AB_hydrolase_fold"/>
</dbReference>
<dbReference type="InterPro" id="IPR010071">
    <property type="entry name" value="AA_adenyl_dom"/>
</dbReference>
<dbReference type="Gene3D" id="2.30.38.10">
    <property type="entry name" value="Luciferase, Domain 3"/>
    <property type="match status" value="1"/>
</dbReference>
<dbReference type="InterPro" id="IPR036736">
    <property type="entry name" value="ACP-like_sf"/>
</dbReference>
<sequence length="1308" mass="142458">MTVTAGAARGLEDAYPLAALQAGMLYHSAYEPDAPTYHDLTTITLRGRFDREAFTAALAEVTGRHPVLRTSFDLTGFSEPVQLVHRSAVMPLEVSDLTHLTDHAEVEARLREWAEQEKGRPFDWANPPLARAHVHLLPGGSFTFSLGFHHAILDGWSVAAFTTELFRRYAGHLGGAPLPAEAPGAAFRDMVARERAAVASQEAKEFWLAQVADAPDTRIPRLPGAGAGEARAVQVLTDPVAAGVLEGLRDVARSLHVPLRTVLLAAHVRVLSLLTGRPEVMTGLVAHGRPESESGEEVLGLFLNTVPLRVSADTPTWGALVRRVFEAEVALLPHRGYPLFEIRRASGRTPLLDVLFDFRDFHVYRDMPASAGIEIVDQEFFEQTDLPLTVSFGRNRDHGGFDLTLSYDRAQFPAEQIERVRDHYRTALRLLATGPDADPRPAAPYLAADEDAITGWNATRRSYDIAPLHELVAAQAARTPDAPAVGYEEAWLTYRELVARARAVTSALVEAGTRPGDVVGVHLPRGPELLPALLGVLGAGAAYLPLEPGLPAERLSYMIAETRARTVLVTEETAGEVPDGVALRVGTPSAEATPPDGDAARPAVPPDALAYVIFTSGSTGRPKGVGVSHHAIANRLMWMQEAFGLTGEDRVLHKTPIGFDVSVWELFWPLVTGAGLVVARPDEHRDSAYLVALIARERVTTLHFVPSMLEVFLDEPFLRPQAMRRVICSGEALSAELAGRFHERLRGVELHNLYGPTEAAVDVSWHPCAPGESAVPIGRPTANTRLEVLDAHGERVPVGTAGELCIGGVQLARGYVGRPALTAERFVPDPHGPAGERLYRTGDVARWLPGGEIEYLGRTDFQVKIRGQRVELGEIEALLVAQPEVRAAVVTLRGDTLAAYLVLHDPDGDVDFAPRLRARLPGHMVPVAWIRLDALPVTANGKLDRAALPDPGQTGRAPYLPPRDPFEARLTTLWEETLGRDAIGVHDDFFALGGHSLLALRLAMKLRKELDREVPLSMVLTAPTVALLAAELRRPQDSDGAEQRIVPLRPVGDRTPIFLSHALGGQVFRYLPLTRRLGADQPVHAIQASGLVPGEEPHTTLAEMVEDYVAHLLKVRPRGPYVLGGYCIGGNIALEMARRLRESGQEVPLVVLFYSDANEPVIRASLQDDAVLLMHALAGGPVEVDLDALRRMDPDARLLAVIEAAAKADRLQPDTADLRQARRFVEVFRANAHAVGDYRHDPYDGDVLLFSPAREGAQPDDMGWRSVVTGRLRISPILGERFTVMYEPLVADAATELRRCMDHGVTHD</sequence>
<dbReference type="Pfam" id="PF00975">
    <property type="entry name" value="Thioesterase"/>
    <property type="match status" value="1"/>
</dbReference>
<proteinExistence type="predicted"/>
<evidence type="ECO:0000259" key="4">
    <source>
        <dbReference type="PROSITE" id="PS50075"/>
    </source>
</evidence>
<dbReference type="Pfam" id="PF00550">
    <property type="entry name" value="PP-binding"/>
    <property type="match status" value="1"/>
</dbReference>
<keyword evidence="6" id="KW-1185">Reference proteome</keyword>
<protein>
    <recommendedName>
        <fullName evidence="4">Carrier domain-containing protein</fullName>
    </recommendedName>
</protein>
<feature type="domain" description="Carrier" evidence="4">
    <location>
        <begin position="961"/>
        <end position="1036"/>
    </location>
</feature>
<evidence type="ECO:0000313" key="6">
    <source>
        <dbReference type="Proteomes" id="UP001500888"/>
    </source>
</evidence>
<dbReference type="Gene3D" id="3.40.50.980">
    <property type="match status" value="2"/>
</dbReference>
<comment type="cofactor">
    <cofactor evidence="1">
        <name>pantetheine 4'-phosphate</name>
        <dbReference type="ChEBI" id="CHEBI:47942"/>
    </cofactor>
</comment>
<dbReference type="PANTHER" id="PTHR45527">
    <property type="entry name" value="NONRIBOSOMAL PEPTIDE SYNTHETASE"/>
    <property type="match status" value="1"/>
</dbReference>
<dbReference type="PANTHER" id="PTHR45527:SF1">
    <property type="entry name" value="FATTY ACID SYNTHASE"/>
    <property type="match status" value="1"/>
</dbReference>
<accession>A0ABP7ID02</accession>
<dbReference type="RefSeq" id="WP_344942087.1">
    <property type="nucleotide sequence ID" value="NZ_BAAAZR010000009.1"/>
</dbReference>
<dbReference type="SUPFAM" id="SSF56801">
    <property type="entry name" value="Acetyl-CoA synthetase-like"/>
    <property type="match status" value="1"/>
</dbReference>
<dbReference type="PROSITE" id="PS00455">
    <property type="entry name" value="AMP_BINDING"/>
    <property type="match status" value="1"/>
</dbReference>
<dbReference type="InterPro" id="IPR020806">
    <property type="entry name" value="PKS_PP-bd"/>
</dbReference>
<evidence type="ECO:0000256" key="3">
    <source>
        <dbReference type="ARBA" id="ARBA00022553"/>
    </source>
</evidence>
<dbReference type="SUPFAM" id="SSF53474">
    <property type="entry name" value="alpha/beta-Hydrolases"/>
    <property type="match status" value="1"/>
</dbReference>
<dbReference type="Pfam" id="PF13193">
    <property type="entry name" value="AMP-binding_C"/>
    <property type="match status" value="1"/>
</dbReference>
<comment type="caution">
    <text evidence="5">The sequence shown here is derived from an EMBL/GenBank/DDBJ whole genome shotgun (WGS) entry which is preliminary data.</text>
</comment>
<dbReference type="EMBL" id="BAAAZR010000009">
    <property type="protein sequence ID" value="GAA3815498.1"/>
    <property type="molecule type" value="Genomic_DNA"/>
</dbReference>
<dbReference type="InterPro" id="IPR009081">
    <property type="entry name" value="PP-bd_ACP"/>
</dbReference>
<dbReference type="Gene3D" id="3.30.300.30">
    <property type="match status" value="1"/>
</dbReference>
<dbReference type="InterPro" id="IPR023213">
    <property type="entry name" value="CAT-like_dom_sf"/>
</dbReference>
<dbReference type="SUPFAM" id="SSF47336">
    <property type="entry name" value="ACP-like"/>
    <property type="match status" value="1"/>
</dbReference>
<evidence type="ECO:0000313" key="5">
    <source>
        <dbReference type="EMBL" id="GAA3815498.1"/>
    </source>
</evidence>
<dbReference type="Proteomes" id="UP001500888">
    <property type="component" value="Unassembled WGS sequence"/>
</dbReference>
<dbReference type="InterPro" id="IPR001031">
    <property type="entry name" value="Thioesterase"/>
</dbReference>
<dbReference type="InterPro" id="IPR045851">
    <property type="entry name" value="AMP-bd_C_sf"/>
</dbReference>
<dbReference type="Gene3D" id="1.10.1200.10">
    <property type="entry name" value="ACP-like"/>
    <property type="match status" value="1"/>
</dbReference>
<dbReference type="Gene3D" id="3.30.559.30">
    <property type="entry name" value="Nonribosomal peptide synthetase, condensation domain"/>
    <property type="match status" value="1"/>
</dbReference>
<dbReference type="InterPro" id="IPR001242">
    <property type="entry name" value="Condensation_dom"/>
</dbReference>
<gene>
    <name evidence="5" type="ORF">GCM10022226_40290</name>
</gene>
<organism evidence="5 6">
    <name type="scientific">Sphaerisporangium flaviroseum</name>
    <dbReference type="NCBI Taxonomy" id="509199"/>
    <lineage>
        <taxon>Bacteria</taxon>
        <taxon>Bacillati</taxon>
        <taxon>Actinomycetota</taxon>
        <taxon>Actinomycetes</taxon>
        <taxon>Streptosporangiales</taxon>
        <taxon>Streptosporangiaceae</taxon>
        <taxon>Sphaerisporangium</taxon>
    </lineage>
</organism>
<dbReference type="InterPro" id="IPR025110">
    <property type="entry name" value="AMP-bd_C"/>
</dbReference>
<dbReference type="Pfam" id="PF00501">
    <property type="entry name" value="AMP-binding"/>
    <property type="match status" value="1"/>
</dbReference>
<dbReference type="CDD" id="cd17646">
    <property type="entry name" value="A_NRPS_AB3403-like"/>
    <property type="match status" value="1"/>
</dbReference>
<dbReference type="NCBIfam" id="TIGR01733">
    <property type="entry name" value="AA-adenyl-dom"/>
    <property type="match status" value="1"/>
</dbReference>
<dbReference type="SUPFAM" id="SSF52777">
    <property type="entry name" value="CoA-dependent acyltransferases"/>
    <property type="match status" value="2"/>
</dbReference>
<dbReference type="SMART" id="SM00823">
    <property type="entry name" value="PKS_PP"/>
    <property type="match status" value="1"/>
</dbReference>
<dbReference type="PROSITE" id="PS50075">
    <property type="entry name" value="CARRIER"/>
    <property type="match status" value="1"/>
</dbReference>
<dbReference type="Gene3D" id="3.30.559.10">
    <property type="entry name" value="Chloramphenicol acetyltransferase-like domain"/>
    <property type="match status" value="1"/>
</dbReference>
<dbReference type="Gene3D" id="3.40.50.1820">
    <property type="entry name" value="alpha/beta hydrolase"/>
    <property type="match status" value="1"/>
</dbReference>
<evidence type="ECO:0000256" key="2">
    <source>
        <dbReference type="ARBA" id="ARBA00022450"/>
    </source>
</evidence>
<keyword evidence="2" id="KW-0596">Phosphopantetheine</keyword>
<dbReference type="PROSITE" id="PS00012">
    <property type="entry name" value="PHOSPHOPANTETHEINE"/>
    <property type="match status" value="1"/>
</dbReference>
<name>A0ABP7ID02_9ACTN</name>
<keyword evidence="3" id="KW-0597">Phosphoprotein</keyword>
<dbReference type="InterPro" id="IPR020845">
    <property type="entry name" value="AMP-binding_CS"/>
</dbReference>
<reference evidence="6" key="1">
    <citation type="journal article" date="2019" name="Int. J. Syst. Evol. Microbiol.">
        <title>The Global Catalogue of Microorganisms (GCM) 10K type strain sequencing project: providing services to taxonomists for standard genome sequencing and annotation.</title>
        <authorList>
            <consortium name="The Broad Institute Genomics Platform"/>
            <consortium name="The Broad Institute Genome Sequencing Center for Infectious Disease"/>
            <person name="Wu L."/>
            <person name="Ma J."/>
        </authorList>
    </citation>
    <scope>NUCLEOTIDE SEQUENCE [LARGE SCALE GENOMIC DNA]</scope>
    <source>
        <strain evidence="6">JCM 16908</strain>
    </source>
</reference>
<dbReference type="InterPro" id="IPR000873">
    <property type="entry name" value="AMP-dep_synth/lig_dom"/>
</dbReference>
<dbReference type="Pfam" id="PF00668">
    <property type="entry name" value="Condensation"/>
    <property type="match status" value="1"/>
</dbReference>
<evidence type="ECO:0000256" key="1">
    <source>
        <dbReference type="ARBA" id="ARBA00001957"/>
    </source>
</evidence>
<dbReference type="InterPro" id="IPR006162">
    <property type="entry name" value="Ppantetheine_attach_site"/>
</dbReference>